<keyword evidence="1" id="KW-0472">Membrane</keyword>
<feature type="transmembrane region" description="Helical" evidence="1">
    <location>
        <begin position="135"/>
        <end position="157"/>
    </location>
</feature>
<dbReference type="AlphaFoldDB" id="A0A090NVI8"/>
<feature type="transmembrane region" description="Helical" evidence="1">
    <location>
        <begin position="76"/>
        <end position="97"/>
    </location>
</feature>
<keyword evidence="2" id="KW-0614">Plasmid</keyword>
<gene>
    <name evidence="3" type="ORF">WRSd3_03360</name>
    <name evidence="2" type="ORF">WRSd3_p00240</name>
</gene>
<protein>
    <submittedName>
        <fullName evidence="2">TfpB protein</fullName>
    </submittedName>
</protein>
<dbReference type="PATRIC" id="fig|1401327.3.peg.3112"/>
<proteinExistence type="predicted"/>
<keyword evidence="1" id="KW-0812">Transmembrane</keyword>
<name>A0A090NVI8_SHIDY</name>
<evidence type="ECO:0000256" key="1">
    <source>
        <dbReference type="SAM" id="Phobius"/>
    </source>
</evidence>
<dbReference type="Proteomes" id="UP000017944">
    <property type="component" value="Unassembled WGS sequence"/>
</dbReference>
<dbReference type="EMBL" id="AXUT01000778">
    <property type="protein sequence ID" value="ESU76088.1"/>
    <property type="molecule type" value="Genomic_DNA"/>
</dbReference>
<evidence type="ECO:0000313" key="2">
    <source>
        <dbReference type="EMBL" id="ESU76088.1"/>
    </source>
</evidence>
<dbReference type="EMBL" id="AXUT01000302">
    <property type="protein sequence ID" value="ESU77831.1"/>
    <property type="molecule type" value="Genomic_DNA"/>
</dbReference>
<sequence>MKIKRSTFISNIFYIISWFLMNDNSLLRNSSLFIAYMGCVGWVSAYSYGWGTSFYYGFPWWVVGAGLDDVARSLLYAIIVMGILFTGWGIGILFFLLIKKRSKIQDLSFFRLFFAITLLFFPVIFELLILKQYFILPLSLSCIISSLVISIIIRIYGRIFSVSCFSDIPFVREHRIKLIMAGFLVYFWLFSFLVGWYKPQLKKEYQMLCYNNSWYYVLARYDSRLVLSSSFKDDSNRFLIFNTEQSGFYEINDVYVRK</sequence>
<feature type="transmembrane region" description="Helical" evidence="1">
    <location>
        <begin position="109"/>
        <end position="129"/>
    </location>
</feature>
<evidence type="ECO:0000313" key="4">
    <source>
        <dbReference type="Proteomes" id="UP000017944"/>
    </source>
</evidence>
<accession>A0A090NVI8</accession>
<organism evidence="2 4">
    <name type="scientific">Shigella dysenteriae WRSd3</name>
    <dbReference type="NCBI Taxonomy" id="1401327"/>
    <lineage>
        <taxon>Bacteria</taxon>
        <taxon>Pseudomonadati</taxon>
        <taxon>Pseudomonadota</taxon>
        <taxon>Gammaproteobacteria</taxon>
        <taxon>Enterobacterales</taxon>
        <taxon>Enterobacteriaceae</taxon>
        <taxon>Shigella</taxon>
    </lineage>
</organism>
<feature type="transmembrane region" description="Helical" evidence="1">
    <location>
        <begin position="33"/>
        <end position="56"/>
    </location>
</feature>
<comment type="caution">
    <text evidence="2">The sequence shown here is derived from an EMBL/GenBank/DDBJ whole genome shotgun (WGS) entry which is preliminary data.</text>
</comment>
<evidence type="ECO:0000313" key="3">
    <source>
        <dbReference type="EMBL" id="ESU77831.1"/>
    </source>
</evidence>
<reference evidence="2 4" key="1">
    <citation type="submission" date="2013-10" db="EMBL/GenBank/DDBJ databases">
        <title>Draft genomes and the virulence plasmids of Sd1617 vaccine constructs: WRSd3 and WRSd5.</title>
        <authorList>
            <person name="Aksomboon Vongsawan A."/>
            <person name="Venkatesan M.M."/>
            <person name="Vaisvil B."/>
            <person name="Emel G."/>
            <person name="Kepatral V."/>
            <person name="Sethabutr O."/>
            <person name="Serichantalergs O."/>
            <person name="Mason C."/>
        </authorList>
    </citation>
    <scope>NUCLEOTIDE SEQUENCE [LARGE SCALE GENOMIC DNA]</scope>
    <source>
        <strain evidence="2 4">WRSd3</strain>
        <plasmid evidence="2">unnamed</plasmid>
    </source>
</reference>
<geneLocation type="plasmid" evidence="2">
    <name>unnamed</name>
</geneLocation>
<feature type="transmembrane region" description="Helical" evidence="1">
    <location>
        <begin position="178"/>
        <end position="197"/>
    </location>
</feature>
<keyword evidence="1" id="KW-1133">Transmembrane helix</keyword>